<dbReference type="Pfam" id="PF00622">
    <property type="entry name" value="SPRY"/>
    <property type="match status" value="1"/>
</dbReference>
<name>A0A1L8EV25_XENLA</name>
<dbReference type="KEGG" id="xla:108701220"/>
<dbReference type="InterPro" id="IPR003877">
    <property type="entry name" value="SPRY_dom"/>
</dbReference>
<dbReference type="Gene3D" id="3.30.40.10">
    <property type="entry name" value="Zinc/RING finger domain, C3HC4 (zinc finger)"/>
    <property type="match status" value="1"/>
</dbReference>
<keyword evidence="1" id="KW-0399">Innate immunity</keyword>
<evidence type="ECO:0000256" key="5">
    <source>
        <dbReference type="ARBA" id="ARBA00022859"/>
    </source>
</evidence>
<dbReference type="AlphaFoldDB" id="A0A1L8EV25"/>
<evidence type="ECO:0000313" key="8">
    <source>
        <dbReference type="Proteomes" id="UP000186698"/>
    </source>
</evidence>
<evidence type="ECO:0000256" key="3">
    <source>
        <dbReference type="ARBA" id="ARBA00022771"/>
    </source>
</evidence>
<dbReference type="GO" id="GO:0045087">
    <property type="term" value="P:innate immune response"/>
    <property type="evidence" value="ECO:0007669"/>
    <property type="project" value="UniProtKB-KW"/>
</dbReference>
<dbReference type="InterPro" id="IPR017907">
    <property type="entry name" value="Znf_RING_CS"/>
</dbReference>
<dbReference type="OMA" id="VEWHINR"/>
<dbReference type="PROSITE" id="PS00518">
    <property type="entry name" value="ZF_RING_1"/>
    <property type="match status" value="1"/>
</dbReference>
<dbReference type="RefSeq" id="XP_018091044.1">
    <property type="nucleotide sequence ID" value="XM_018235555.2"/>
</dbReference>
<dbReference type="GeneID" id="108701220"/>
<dbReference type="Pfam" id="PF13445">
    <property type="entry name" value="zf-RING_UBOX"/>
    <property type="match status" value="1"/>
</dbReference>
<dbReference type="PaxDb" id="8355-A0A1L8EV25"/>
<dbReference type="InterPro" id="IPR051051">
    <property type="entry name" value="E3_ubiq-ligase_TRIM/RNF"/>
</dbReference>
<dbReference type="Bgee" id="108701220">
    <property type="expression patterns" value="Expressed in oocyte and 19 other cell types or tissues"/>
</dbReference>
<dbReference type="InterPro" id="IPR001870">
    <property type="entry name" value="B30.2/SPRY"/>
</dbReference>
<dbReference type="SUPFAM" id="SSF49899">
    <property type="entry name" value="Concanavalin A-like lectins/glucanases"/>
    <property type="match status" value="1"/>
</dbReference>
<dbReference type="InterPro" id="IPR001841">
    <property type="entry name" value="Znf_RING"/>
</dbReference>
<keyword evidence="3" id="KW-0863">Zinc-finger</keyword>
<keyword evidence="2" id="KW-0479">Metal-binding</keyword>
<keyword evidence="8" id="KW-1185">Reference proteome</keyword>
<dbReference type="InterPro" id="IPR013083">
    <property type="entry name" value="Znf_RING/FYVE/PHD"/>
</dbReference>
<dbReference type="STRING" id="8355.A0A1L8EV25"/>
<keyword evidence="6 7" id="KW-0175">Coiled coil</keyword>
<evidence type="ECO:0000256" key="1">
    <source>
        <dbReference type="ARBA" id="ARBA00022588"/>
    </source>
</evidence>
<proteinExistence type="predicted"/>
<evidence type="ECO:0000256" key="4">
    <source>
        <dbReference type="ARBA" id="ARBA00022833"/>
    </source>
</evidence>
<dbReference type="SMART" id="SM00589">
    <property type="entry name" value="PRY"/>
    <property type="match status" value="1"/>
</dbReference>
<dbReference type="SUPFAM" id="SSF57850">
    <property type="entry name" value="RING/U-box"/>
    <property type="match status" value="1"/>
</dbReference>
<evidence type="ECO:0000256" key="2">
    <source>
        <dbReference type="ARBA" id="ARBA00022723"/>
    </source>
</evidence>
<dbReference type="SMART" id="SM00449">
    <property type="entry name" value="SPRY"/>
    <property type="match status" value="1"/>
</dbReference>
<dbReference type="SMART" id="SM00184">
    <property type="entry name" value="RING"/>
    <property type="match status" value="1"/>
</dbReference>
<reference evidence="9" key="1">
    <citation type="submission" date="2025-08" db="UniProtKB">
        <authorList>
            <consortium name="RefSeq"/>
        </authorList>
    </citation>
    <scope>IDENTIFICATION</scope>
    <source>
        <strain evidence="9">J_2021</strain>
        <tissue evidence="9">Erythrocytes</tissue>
    </source>
</reference>
<dbReference type="Gene3D" id="3.30.160.60">
    <property type="entry name" value="Classic Zinc Finger"/>
    <property type="match status" value="1"/>
</dbReference>
<evidence type="ECO:0000256" key="6">
    <source>
        <dbReference type="ARBA" id="ARBA00023054"/>
    </source>
</evidence>
<dbReference type="Pfam" id="PF13765">
    <property type="entry name" value="PRY"/>
    <property type="match status" value="1"/>
</dbReference>
<dbReference type="PROSITE" id="PS50188">
    <property type="entry name" value="B302_SPRY"/>
    <property type="match status" value="1"/>
</dbReference>
<dbReference type="PANTHER" id="PTHR25465">
    <property type="entry name" value="B-BOX DOMAIN CONTAINING"/>
    <property type="match status" value="1"/>
</dbReference>
<dbReference type="InterPro" id="IPR027370">
    <property type="entry name" value="Znf-RING_euk"/>
</dbReference>
<keyword evidence="5" id="KW-0391">Immunity</keyword>
<dbReference type="PANTHER" id="PTHR25465:SF36">
    <property type="entry name" value="E3 UBIQUITIN-PROTEIN LIGASE TRIM7"/>
    <property type="match status" value="1"/>
</dbReference>
<dbReference type="PROSITE" id="PS50089">
    <property type="entry name" value="ZF_RING_2"/>
    <property type="match status" value="1"/>
</dbReference>
<sequence>MEEQEECRVLRLQPKDLSCIICFSHYNCPCTLPCGHTFCRQCILKCWDPGSRYNCPICQVTFASKPQLNKNTVLASLLDSLHSQTPTSHQNCPSCTGTGALQLCLPCSAPLCSEHLPLHLHDPTRRRHLLVTLPTATWPCRDHPQAFQFYCVSHCAPVCPDCKLQYHSQCEALPTLLERYRRMEETTEKMIRDFSRDIASMEELASSRQNAYRETQILSCDIKDNLTRDFQEMRDYLERQERAAFWRIRQEQDAAHRKMLDSVAHITEEIQKLREKKVHLEEKLHSDWLELLKSDNVQGNMSKSVTHHPCSLREPQCLFDENRIVDTTQVISEMKLSLLAHQLLEQAPCPPKKVTEEPFGVPSEAPAEVQPPMPSPPAIAPRKLLQWAHEVSFDPQTVSSRLSLSSDNKTVTVMETNKQYPNGPKRFRNSQVLCAQSFSSECCYWEICAREGTSWGIGVACAEIETSERLGRNHLSWCVEQTKEGLSAWHKSQRIRLSVDKPELVGVFLDCGEKLLSFYSIIGNSEVLLHSYRLDFSSCLFPAVWLYGLIPGTSLSIRDLKSQESDC</sequence>
<feature type="coiled-coil region" evidence="7">
    <location>
        <begin position="223"/>
        <end position="283"/>
    </location>
</feature>
<dbReference type="GO" id="GO:0005737">
    <property type="term" value="C:cytoplasm"/>
    <property type="evidence" value="ECO:0007669"/>
    <property type="project" value="UniProtKB-ARBA"/>
</dbReference>
<dbReference type="OrthoDB" id="6270329at2759"/>
<protein>
    <submittedName>
        <fullName evidence="9">E3 ubiquitin-protein ligase RNF135 isoform X1</fullName>
    </submittedName>
</protein>
<evidence type="ECO:0000256" key="7">
    <source>
        <dbReference type="SAM" id="Coils"/>
    </source>
</evidence>
<organism evidence="8 9">
    <name type="scientific">Xenopus laevis</name>
    <name type="common">African clawed frog</name>
    <dbReference type="NCBI Taxonomy" id="8355"/>
    <lineage>
        <taxon>Eukaryota</taxon>
        <taxon>Metazoa</taxon>
        <taxon>Chordata</taxon>
        <taxon>Craniata</taxon>
        <taxon>Vertebrata</taxon>
        <taxon>Euteleostomi</taxon>
        <taxon>Amphibia</taxon>
        <taxon>Batrachia</taxon>
        <taxon>Anura</taxon>
        <taxon>Pipoidea</taxon>
        <taxon>Pipidae</taxon>
        <taxon>Xenopodinae</taxon>
        <taxon>Xenopus</taxon>
        <taxon>Xenopus</taxon>
    </lineage>
</organism>
<dbReference type="GO" id="GO:0008270">
    <property type="term" value="F:zinc ion binding"/>
    <property type="evidence" value="ECO:0007669"/>
    <property type="project" value="UniProtKB-KW"/>
</dbReference>
<dbReference type="InterPro" id="IPR013320">
    <property type="entry name" value="ConA-like_dom_sf"/>
</dbReference>
<dbReference type="Proteomes" id="UP000186698">
    <property type="component" value="Chromosome 9_10L"/>
</dbReference>
<dbReference type="InterPro" id="IPR006574">
    <property type="entry name" value="PRY"/>
</dbReference>
<dbReference type="InterPro" id="IPR043136">
    <property type="entry name" value="B30.2/SPRY_sf"/>
</dbReference>
<gene>
    <name evidence="9" type="primary">LOC108701220</name>
</gene>
<keyword evidence="4" id="KW-0862">Zinc</keyword>
<dbReference type="Gene3D" id="2.60.120.920">
    <property type="match status" value="1"/>
</dbReference>
<accession>A0A1L8EV25</accession>
<evidence type="ECO:0000313" key="9">
    <source>
        <dbReference type="RefSeq" id="XP_018091044.1"/>
    </source>
</evidence>